<name>A0A0P1BL41_9BASI</name>
<accession>A0A0P1BL41</accession>
<dbReference type="OrthoDB" id="2163491at2759"/>
<organism evidence="2 3">
    <name type="scientific">Ceraceosorus bombacis</name>
    <dbReference type="NCBI Taxonomy" id="401625"/>
    <lineage>
        <taxon>Eukaryota</taxon>
        <taxon>Fungi</taxon>
        <taxon>Dikarya</taxon>
        <taxon>Basidiomycota</taxon>
        <taxon>Ustilaginomycotina</taxon>
        <taxon>Exobasidiomycetes</taxon>
        <taxon>Ceraceosorales</taxon>
        <taxon>Ceraceosoraceae</taxon>
        <taxon>Ceraceosorus</taxon>
    </lineage>
</organism>
<dbReference type="EMBL" id="CCYA01000318">
    <property type="protein sequence ID" value="CEH16488.1"/>
    <property type="molecule type" value="Genomic_DNA"/>
</dbReference>
<dbReference type="STRING" id="401625.A0A0P1BL41"/>
<keyword evidence="3" id="KW-1185">Reference proteome</keyword>
<dbReference type="AlphaFoldDB" id="A0A0P1BL41"/>
<evidence type="ECO:0000313" key="2">
    <source>
        <dbReference type="EMBL" id="CEH16488.1"/>
    </source>
</evidence>
<dbReference type="Proteomes" id="UP000054845">
    <property type="component" value="Unassembled WGS sequence"/>
</dbReference>
<proteinExistence type="predicted"/>
<reference evidence="2 3" key="1">
    <citation type="submission" date="2014-09" db="EMBL/GenBank/DDBJ databases">
        <authorList>
            <person name="Magalhaes I.L.F."/>
            <person name="Oliveira U."/>
            <person name="Santos F.R."/>
            <person name="Vidigal T.H.D.A."/>
            <person name="Brescovit A.D."/>
            <person name="Santos A.J."/>
        </authorList>
    </citation>
    <scope>NUCLEOTIDE SEQUENCE [LARGE SCALE GENOMIC DNA]</scope>
</reference>
<sequence>MVHRGGKSVSEPGDETIDQSLPPDDPSTPLAKQALPSPASDPIQRFRLAGDQSEHDGRVAGLIQSYEQRRPIVLILASDYPLCDFEHPWPFAVLGWYRITLAWPEKESKAENPSANLGMRP</sequence>
<evidence type="ECO:0000256" key="1">
    <source>
        <dbReference type="SAM" id="MobiDB-lite"/>
    </source>
</evidence>
<evidence type="ECO:0000313" key="3">
    <source>
        <dbReference type="Proteomes" id="UP000054845"/>
    </source>
</evidence>
<feature type="region of interest" description="Disordered" evidence="1">
    <location>
        <begin position="1"/>
        <end position="43"/>
    </location>
</feature>
<protein>
    <submittedName>
        <fullName evidence="2">Uncharacterized protein</fullName>
    </submittedName>
</protein>